<dbReference type="AlphaFoldDB" id="A6NXZ2"/>
<evidence type="ECO:0000256" key="1">
    <source>
        <dbReference type="SAM" id="MobiDB-lite"/>
    </source>
</evidence>
<keyword evidence="3" id="KW-1185">Reference proteome</keyword>
<evidence type="ECO:0000313" key="2">
    <source>
        <dbReference type="EMBL" id="EDM99162.1"/>
    </source>
</evidence>
<evidence type="ECO:0000313" key="3">
    <source>
        <dbReference type="Proteomes" id="UP000003639"/>
    </source>
</evidence>
<reference evidence="2 3" key="1">
    <citation type="submission" date="2007-04" db="EMBL/GenBank/DDBJ databases">
        <authorList>
            <person name="Fulton L."/>
            <person name="Clifton S."/>
            <person name="Fulton B."/>
            <person name="Xu J."/>
            <person name="Minx P."/>
            <person name="Pepin K.H."/>
            <person name="Johnson M."/>
            <person name="Thiruvilangam P."/>
            <person name="Bhonagiri V."/>
            <person name="Nash W.E."/>
            <person name="Mardis E.R."/>
            <person name="Wilson R.K."/>
        </authorList>
    </citation>
    <scope>NUCLEOTIDE SEQUENCE [LARGE SCALE GENOMIC DNA]</scope>
    <source>
        <strain evidence="2 3">ATCC 29799</strain>
    </source>
</reference>
<proteinExistence type="predicted"/>
<dbReference type="Proteomes" id="UP000003639">
    <property type="component" value="Unassembled WGS sequence"/>
</dbReference>
<sequence length="121" mass="13411">MRRKPEQSPAQRVCSGKEEQGSARSFRRRGGSGEKRTLRRRGPGGCLRREGGPGHLGAAEVNCPTQQNTDDTGPPIRAAPYYLPLFIPTVIMPGRNRAKKTSTVQETHNELCMVCIQLHMQ</sequence>
<dbReference type="STRING" id="411467.BACCAP_03088"/>
<organism evidence="2 3">
    <name type="scientific">Pseudoflavonifractor capillosus ATCC 29799</name>
    <dbReference type="NCBI Taxonomy" id="411467"/>
    <lineage>
        <taxon>Bacteria</taxon>
        <taxon>Bacillati</taxon>
        <taxon>Bacillota</taxon>
        <taxon>Clostridia</taxon>
        <taxon>Eubacteriales</taxon>
        <taxon>Oscillospiraceae</taxon>
        <taxon>Pseudoflavonifractor</taxon>
    </lineage>
</organism>
<reference evidence="2 3" key="2">
    <citation type="submission" date="2007-06" db="EMBL/GenBank/DDBJ databases">
        <title>Draft genome sequence of Pseudoflavonifractor capillosus ATCC 29799.</title>
        <authorList>
            <person name="Sudarsanam P."/>
            <person name="Ley R."/>
            <person name="Guruge J."/>
            <person name="Turnbaugh P.J."/>
            <person name="Mahowald M."/>
            <person name="Liep D."/>
            <person name="Gordon J."/>
        </authorList>
    </citation>
    <scope>NUCLEOTIDE SEQUENCE [LARGE SCALE GENOMIC DNA]</scope>
    <source>
        <strain evidence="2 3">ATCC 29799</strain>
    </source>
</reference>
<dbReference type="EMBL" id="AAXG02000028">
    <property type="protein sequence ID" value="EDM99162.1"/>
    <property type="molecule type" value="Genomic_DNA"/>
</dbReference>
<name>A6NXZ2_9FIRM</name>
<comment type="caution">
    <text evidence="2">The sequence shown here is derived from an EMBL/GenBank/DDBJ whole genome shotgun (WGS) entry which is preliminary data.</text>
</comment>
<protein>
    <submittedName>
        <fullName evidence="2">Uncharacterized protein</fullName>
    </submittedName>
</protein>
<feature type="region of interest" description="Disordered" evidence="1">
    <location>
        <begin position="1"/>
        <end position="76"/>
    </location>
</feature>
<gene>
    <name evidence="2" type="ORF">BACCAP_03088</name>
</gene>
<accession>A6NXZ2</accession>